<dbReference type="InterPro" id="IPR051048">
    <property type="entry name" value="Peptidase_S8/S53_subtilisin"/>
</dbReference>
<dbReference type="PANTHER" id="PTHR43399">
    <property type="entry name" value="SUBTILISIN-RELATED"/>
    <property type="match status" value="1"/>
</dbReference>
<feature type="active site" description="Charge relay system" evidence="5">
    <location>
        <position position="87"/>
    </location>
</feature>
<dbReference type="PRINTS" id="PR00723">
    <property type="entry name" value="SUBTILISIN"/>
</dbReference>
<keyword evidence="3 5" id="KW-0378">Hydrolase</keyword>
<evidence type="ECO:0000256" key="4">
    <source>
        <dbReference type="ARBA" id="ARBA00022825"/>
    </source>
</evidence>
<dbReference type="SUPFAM" id="SSF52743">
    <property type="entry name" value="Subtilisin-like"/>
    <property type="match status" value="1"/>
</dbReference>
<evidence type="ECO:0000256" key="5">
    <source>
        <dbReference type="PROSITE-ProRule" id="PRU01240"/>
    </source>
</evidence>
<feature type="active site" description="Charge relay system" evidence="5">
    <location>
        <position position="479"/>
    </location>
</feature>
<evidence type="ECO:0000256" key="3">
    <source>
        <dbReference type="ARBA" id="ARBA00022801"/>
    </source>
</evidence>
<dbReference type="InterPro" id="IPR015500">
    <property type="entry name" value="Peptidase_S8_subtilisin-rel"/>
</dbReference>
<reference evidence="7 8" key="1">
    <citation type="submission" date="2020-01" db="EMBL/GenBank/DDBJ databases">
        <title>Leptobacterium flavescens.</title>
        <authorList>
            <person name="Wang G."/>
        </authorList>
    </citation>
    <scope>NUCLEOTIDE SEQUENCE [LARGE SCALE GENOMIC DNA]</scope>
    <source>
        <strain evidence="7 8">KCTC 22160</strain>
    </source>
</reference>
<evidence type="ECO:0000256" key="1">
    <source>
        <dbReference type="ARBA" id="ARBA00011073"/>
    </source>
</evidence>
<gene>
    <name evidence="7" type="ORF">GWK08_05840</name>
</gene>
<feature type="domain" description="Peptidase S8/S53" evidence="6">
    <location>
        <begin position="78"/>
        <end position="511"/>
    </location>
</feature>
<dbReference type="AlphaFoldDB" id="A0A6P0UHX7"/>
<feature type="active site" description="Charge relay system" evidence="5">
    <location>
        <position position="307"/>
    </location>
</feature>
<dbReference type="PROSITE" id="PS51892">
    <property type="entry name" value="SUBTILASE"/>
    <property type="match status" value="1"/>
</dbReference>
<dbReference type="PROSITE" id="PS51257">
    <property type="entry name" value="PROKAR_LIPOPROTEIN"/>
    <property type="match status" value="1"/>
</dbReference>
<keyword evidence="8" id="KW-1185">Reference proteome</keyword>
<sequence length="562" mass="63879">MPEICKKIIGLILLILIFSCNRTKHFPIPSSISDTISKKIPLSEGEMENWLHKDIINDTIPGTSLERAYNELLKGRKGQKVIVAIIDTEIDINHKDLDGQIWINEDEIANNGIDDDENGYIDDLNGWNFLGGLDNNIIYLHYESVRILKKYQRVFEGKSIQDISKDSVDLFKLYLKAKDKYDSQLNNAREEQDYGNFLAEGFKKSKETLKRFFPKEDYTLTQLDSLYEIYKNEEELSKWIYFMQDYFRYDLSEKWIYDFKRNADMVIEKSLNLDYNEHISSQANENSVEDTDYGNNNISGNMEVFYHGTQVAGIITAKGENSLTTNGVFNNIELMDLAVVANHGNERDKDIALAIKYAVDNGAKIINMSFGKDLSSDKEWVHEAFKYAEKNDVLIISSAGNKSYNLNLMNDYYPNDNVENKEEISNNFILVGASSSNLNENLVASFSNYGKYDVDIFAPGQEIKTLLPNNGYRKDSGTSLSSGIVSGIAALIRSHYPNLSASEVKQILMRSGIEYDMIINVPGSGEKKQKLHFKELSKSGKIINAYNAFLMAKELSKSSFAQ</sequence>
<dbReference type="Gene3D" id="3.40.50.200">
    <property type="entry name" value="Peptidase S8/S53 domain"/>
    <property type="match status" value="2"/>
</dbReference>
<comment type="similarity">
    <text evidence="1 5">Belongs to the peptidase S8 family.</text>
</comment>
<dbReference type="InterPro" id="IPR022398">
    <property type="entry name" value="Peptidase_S8_His-AS"/>
</dbReference>
<comment type="caution">
    <text evidence="7">The sequence shown here is derived from an EMBL/GenBank/DDBJ whole genome shotgun (WGS) entry which is preliminary data.</text>
</comment>
<evidence type="ECO:0000256" key="2">
    <source>
        <dbReference type="ARBA" id="ARBA00022670"/>
    </source>
</evidence>
<dbReference type="PROSITE" id="PS00137">
    <property type="entry name" value="SUBTILASE_HIS"/>
    <property type="match status" value="1"/>
</dbReference>
<keyword evidence="2 5" id="KW-0645">Protease</keyword>
<dbReference type="Proteomes" id="UP000468581">
    <property type="component" value="Unassembled WGS sequence"/>
</dbReference>
<dbReference type="Pfam" id="PF00082">
    <property type="entry name" value="Peptidase_S8"/>
    <property type="match status" value="1"/>
</dbReference>
<dbReference type="RefSeq" id="WP_163605956.1">
    <property type="nucleotide sequence ID" value="NZ_JAABOO010000001.1"/>
</dbReference>
<proteinExistence type="inferred from homology"/>
<dbReference type="EMBL" id="JAABOO010000001">
    <property type="protein sequence ID" value="NER12951.1"/>
    <property type="molecule type" value="Genomic_DNA"/>
</dbReference>
<evidence type="ECO:0000313" key="7">
    <source>
        <dbReference type="EMBL" id="NER12951.1"/>
    </source>
</evidence>
<accession>A0A6P0UHX7</accession>
<protein>
    <submittedName>
        <fullName evidence="7">S8 family serine peptidase</fullName>
    </submittedName>
</protein>
<keyword evidence="4 5" id="KW-0720">Serine protease</keyword>
<evidence type="ECO:0000313" key="8">
    <source>
        <dbReference type="Proteomes" id="UP000468581"/>
    </source>
</evidence>
<organism evidence="7 8">
    <name type="scientific">Leptobacterium flavescens</name>
    <dbReference type="NCBI Taxonomy" id="472055"/>
    <lineage>
        <taxon>Bacteria</taxon>
        <taxon>Pseudomonadati</taxon>
        <taxon>Bacteroidota</taxon>
        <taxon>Flavobacteriia</taxon>
        <taxon>Flavobacteriales</taxon>
        <taxon>Flavobacteriaceae</taxon>
        <taxon>Leptobacterium</taxon>
    </lineage>
</organism>
<evidence type="ECO:0000259" key="6">
    <source>
        <dbReference type="Pfam" id="PF00082"/>
    </source>
</evidence>
<dbReference type="InterPro" id="IPR000209">
    <property type="entry name" value="Peptidase_S8/S53_dom"/>
</dbReference>
<dbReference type="GO" id="GO:0004252">
    <property type="term" value="F:serine-type endopeptidase activity"/>
    <property type="evidence" value="ECO:0007669"/>
    <property type="project" value="UniProtKB-UniRule"/>
</dbReference>
<dbReference type="PANTHER" id="PTHR43399:SF4">
    <property type="entry name" value="CELL WALL-ASSOCIATED PROTEASE"/>
    <property type="match status" value="1"/>
</dbReference>
<dbReference type="GO" id="GO:0006508">
    <property type="term" value="P:proteolysis"/>
    <property type="evidence" value="ECO:0007669"/>
    <property type="project" value="UniProtKB-KW"/>
</dbReference>
<dbReference type="InterPro" id="IPR036852">
    <property type="entry name" value="Peptidase_S8/S53_dom_sf"/>
</dbReference>
<name>A0A6P0UHX7_9FLAO</name>